<keyword evidence="2" id="KW-0472">Membrane</keyword>
<dbReference type="AlphaFoldDB" id="A0A7W9BEN3"/>
<dbReference type="Proteomes" id="UP000546200">
    <property type="component" value="Unassembled WGS sequence"/>
</dbReference>
<name>A0A7W9BEN3_9SPHN</name>
<evidence type="ECO:0000313" key="4">
    <source>
        <dbReference type="Proteomes" id="UP000546200"/>
    </source>
</evidence>
<organism evidence="3 4">
    <name type="scientific">Sphingomonas aerophila</name>
    <dbReference type="NCBI Taxonomy" id="1344948"/>
    <lineage>
        <taxon>Bacteria</taxon>
        <taxon>Pseudomonadati</taxon>
        <taxon>Pseudomonadota</taxon>
        <taxon>Alphaproteobacteria</taxon>
        <taxon>Sphingomonadales</taxon>
        <taxon>Sphingomonadaceae</taxon>
        <taxon>Sphingomonas</taxon>
    </lineage>
</organism>
<dbReference type="EMBL" id="JACIJK010000008">
    <property type="protein sequence ID" value="MBB5715845.1"/>
    <property type="molecule type" value="Genomic_DNA"/>
</dbReference>
<reference evidence="3 4" key="1">
    <citation type="submission" date="2020-08" db="EMBL/GenBank/DDBJ databases">
        <title>Genomic Encyclopedia of Type Strains, Phase IV (KMG-IV): sequencing the most valuable type-strain genomes for metagenomic binning, comparative biology and taxonomic classification.</title>
        <authorList>
            <person name="Goeker M."/>
        </authorList>
    </citation>
    <scope>NUCLEOTIDE SEQUENCE [LARGE SCALE GENOMIC DNA]</scope>
    <source>
        <strain evidence="3 4">DSM 100044</strain>
    </source>
</reference>
<feature type="transmembrane region" description="Helical" evidence="2">
    <location>
        <begin position="47"/>
        <end position="71"/>
    </location>
</feature>
<evidence type="ECO:0000313" key="3">
    <source>
        <dbReference type="EMBL" id="MBB5715845.1"/>
    </source>
</evidence>
<evidence type="ECO:0000256" key="1">
    <source>
        <dbReference type="SAM" id="MobiDB-lite"/>
    </source>
</evidence>
<dbReference type="RefSeq" id="WP_184058582.1">
    <property type="nucleotide sequence ID" value="NZ_JACIJK010000008.1"/>
</dbReference>
<gene>
    <name evidence="3" type="ORF">FHS94_002702</name>
</gene>
<keyword evidence="4" id="KW-1185">Reference proteome</keyword>
<feature type="region of interest" description="Disordered" evidence="1">
    <location>
        <begin position="1"/>
        <end position="37"/>
    </location>
</feature>
<comment type="caution">
    <text evidence="3">The sequence shown here is derived from an EMBL/GenBank/DDBJ whole genome shotgun (WGS) entry which is preliminary data.</text>
</comment>
<accession>A0A7W9BEN3</accession>
<keyword evidence="2" id="KW-1133">Transmembrane helix</keyword>
<sequence length="77" mass="8038">MDRDDQSALDTLTGRRGRPDGIIPGEWSGGGTSRGAHTSAAADIGKAVLAGVLFVAVLLFEAVWAVIGLFIEGSKRR</sequence>
<protein>
    <submittedName>
        <fullName evidence="3">Uncharacterized protein</fullName>
    </submittedName>
</protein>
<proteinExistence type="predicted"/>
<keyword evidence="2" id="KW-0812">Transmembrane</keyword>
<evidence type="ECO:0000256" key="2">
    <source>
        <dbReference type="SAM" id="Phobius"/>
    </source>
</evidence>